<dbReference type="SUPFAM" id="SSF51735">
    <property type="entry name" value="NAD(P)-binding Rossmann-fold domains"/>
    <property type="match status" value="1"/>
</dbReference>
<dbReference type="Gene3D" id="3.40.50.720">
    <property type="entry name" value="NAD(P)-binding Rossmann-like Domain"/>
    <property type="match status" value="1"/>
</dbReference>
<protein>
    <submittedName>
        <fullName evidence="2">NAD(P)-binding protein</fullName>
    </submittedName>
</protein>
<dbReference type="Pfam" id="PF00106">
    <property type="entry name" value="adh_short"/>
    <property type="match status" value="1"/>
</dbReference>
<evidence type="ECO:0000313" key="2">
    <source>
        <dbReference type="EMBL" id="KAF1990536.1"/>
    </source>
</evidence>
<reference evidence="2" key="1">
    <citation type="journal article" date="2020" name="Stud. Mycol.">
        <title>101 Dothideomycetes genomes: a test case for predicting lifestyles and emergence of pathogens.</title>
        <authorList>
            <person name="Haridas S."/>
            <person name="Albert R."/>
            <person name="Binder M."/>
            <person name="Bloem J."/>
            <person name="Labutti K."/>
            <person name="Salamov A."/>
            <person name="Andreopoulos B."/>
            <person name="Baker S."/>
            <person name="Barry K."/>
            <person name="Bills G."/>
            <person name="Bluhm B."/>
            <person name="Cannon C."/>
            <person name="Castanera R."/>
            <person name="Culley D."/>
            <person name="Daum C."/>
            <person name="Ezra D."/>
            <person name="Gonzalez J."/>
            <person name="Henrissat B."/>
            <person name="Kuo A."/>
            <person name="Liang C."/>
            <person name="Lipzen A."/>
            <person name="Lutzoni F."/>
            <person name="Magnuson J."/>
            <person name="Mondo S."/>
            <person name="Nolan M."/>
            <person name="Ohm R."/>
            <person name="Pangilinan J."/>
            <person name="Park H.-J."/>
            <person name="Ramirez L."/>
            <person name="Alfaro M."/>
            <person name="Sun H."/>
            <person name="Tritt A."/>
            <person name="Yoshinaga Y."/>
            <person name="Zwiers L.-H."/>
            <person name="Turgeon B."/>
            <person name="Goodwin S."/>
            <person name="Spatafora J."/>
            <person name="Crous P."/>
            <person name="Grigoriev I."/>
        </authorList>
    </citation>
    <scope>NUCLEOTIDE SEQUENCE</scope>
    <source>
        <strain evidence="2">CBS 113979</strain>
    </source>
</reference>
<organism evidence="2 3">
    <name type="scientific">Aulographum hederae CBS 113979</name>
    <dbReference type="NCBI Taxonomy" id="1176131"/>
    <lineage>
        <taxon>Eukaryota</taxon>
        <taxon>Fungi</taxon>
        <taxon>Dikarya</taxon>
        <taxon>Ascomycota</taxon>
        <taxon>Pezizomycotina</taxon>
        <taxon>Dothideomycetes</taxon>
        <taxon>Pleosporomycetidae</taxon>
        <taxon>Aulographales</taxon>
        <taxon>Aulographaceae</taxon>
    </lineage>
</organism>
<dbReference type="InterPro" id="IPR052184">
    <property type="entry name" value="SDR_enzymes"/>
</dbReference>
<name>A0A6G1HBD5_9PEZI</name>
<accession>A0A6G1HBD5</accession>
<feature type="region of interest" description="Disordered" evidence="1">
    <location>
        <begin position="1"/>
        <end position="36"/>
    </location>
</feature>
<dbReference type="Proteomes" id="UP000800041">
    <property type="component" value="Unassembled WGS sequence"/>
</dbReference>
<sequence>MQAPNNNVLPKFSGRPVSSHKQQNSPLDNKHAARPSETRTIVITGTANGIGLAYLRYYAQNPLNHVIACDKDPTPLENIPNRRAAVSTHTLEVNDEFFLSSLSTFLSGRPVHLLIHCVGVRGLNPQVEREAPSDVTAAEVLEATGKKMLTQTFNVNAVGTFEVIRTLLPSLRAASEQLPGEERARVVVMSSRMGSMSQNTQETTPGGYAYRASKAALNSIVRTFSVDVPDVFFMLIHPGRVNTNLVLCCEEGSISTDDCVWKLIKIMDADGVQNLPSGLFWDINGQQIPW</sequence>
<dbReference type="OrthoDB" id="5296at2759"/>
<keyword evidence="3" id="KW-1185">Reference proteome</keyword>
<dbReference type="PANTHER" id="PTHR45458:SF1">
    <property type="entry name" value="SHORT CHAIN DEHYDROGENASE"/>
    <property type="match status" value="1"/>
</dbReference>
<dbReference type="InterPro" id="IPR002347">
    <property type="entry name" value="SDR_fam"/>
</dbReference>
<dbReference type="PANTHER" id="PTHR45458">
    <property type="entry name" value="SHORT-CHAIN DEHYDROGENASE/REDUCTASE SDR"/>
    <property type="match status" value="1"/>
</dbReference>
<dbReference type="InterPro" id="IPR036291">
    <property type="entry name" value="NAD(P)-bd_dom_sf"/>
</dbReference>
<dbReference type="AlphaFoldDB" id="A0A6G1HBD5"/>
<proteinExistence type="predicted"/>
<dbReference type="EMBL" id="ML977142">
    <property type="protein sequence ID" value="KAF1990536.1"/>
    <property type="molecule type" value="Genomic_DNA"/>
</dbReference>
<evidence type="ECO:0000313" key="3">
    <source>
        <dbReference type="Proteomes" id="UP000800041"/>
    </source>
</evidence>
<dbReference type="PRINTS" id="PR00081">
    <property type="entry name" value="GDHRDH"/>
</dbReference>
<gene>
    <name evidence="2" type="ORF">K402DRAFT_390159</name>
</gene>
<evidence type="ECO:0000256" key="1">
    <source>
        <dbReference type="SAM" id="MobiDB-lite"/>
    </source>
</evidence>
<dbReference type="GO" id="GO:0016616">
    <property type="term" value="F:oxidoreductase activity, acting on the CH-OH group of donors, NAD or NADP as acceptor"/>
    <property type="evidence" value="ECO:0007669"/>
    <property type="project" value="TreeGrafter"/>
</dbReference>